<accession>A0A5C0SKA6</accession>
<proteinExistence type="predicted"/>
<dbReference type="AlphaFoldDB" id="A0A5C0SKA6"/>
<name>A0A5C0SKA6_9EURY</name>
<keyword evidence="2" id="KW-1185">Reference proteome</keyword>
<evidence type="ECO:0000313" key="1">
    <source>
        <dbReference type="EMBL" id="QEK13794.1"/>
    </source>
</evidence>
<gene>
    <name evidence="1" type="ORF">FPV09_00130</name>
</gene>
<dbReference type="KEGG" id="them:FPV09_00130"/>
<organism evidence="1 2">
    <name type="scientific">Thermococcus aciditolerans</name>
    <dbReference type="NCBI Taxonomy" id="2598455"/>
    <lineage>
        <taxon>Archaea</taxon>
        <taxon>Methanobacteriati</taxon>
        <taxon>Methanobacteriota</taxon>
        <taxon>Thermococci</taxon>
        <taxon>Thermococcales</taxon>
        <taxon>Thermococcaceae</taxon>
        <taxon>Thermococcus</taxon>
    </lineage>
</organism>
<dbReference type="EMBL" id="CP041932">
    <property type="protein sequence ID" value="QEK13794.1"/>
    <property type="molecule type" value="Genomic_DNA"/>
</dbReference>
<dbReference type="Proteomes" id="UP000322631">
    <property type="component" value="Chromosome"/>
</dbReference>
<protein>
    <submittedName>
        <fullName evidence="1">Uncharacterized protein</fullName>
    </submittedName>
</protein>
<evidence type="ECO:0000313" key="2">
    <source>
        <dbReference type="Proteomes" id="UP000322631"/>
    </source>
</evidence>
<sequence>MRLRGLLHFFLRLPVIAFRMAGMVRITNRAKRGFKRALLDGGLPTDVVDELVGDFDPSAPLRETLFRFSRK</sequence>
<reference evidence="1 2" key="1">
    <citation type="submission" date="2019-07" db="EMBL/GenBank/DDBJ databases">
        <title>Complete genome of Thermococcus acidophilus.</title>
        <authorList>
            <person name="Li X."/>
        </authorList>
    </citation>
    <scope>NUCLEOTIDE SEQUENCE [LARGE SCALE GENOMIC DNA]</scope>
    <source>
        <strain evidence="1 2">SY113</strain>
    </source>
</reference>